<dbReference type="GO" id="GO:0046100">
    <property type="term" value="P:hypoxanthine metabolic process"/>
    <property type="evidence" value="ECO:0007669"/>
    <property type="project" value="TreeGrafter"/>
</dbReference>
<organism evidence="16">
    <name type="scientific">Thermorudis peleae</name>
    <dbReference type="NCBI Taxonomy" id="1382356"/>
    <lineage>
        <taxon>Bacteria</taxon>
        <taxon>Pseudomonadati</taxon>
        <taxon>Thermomicrobiota</taxon>
        <taxon>Thermomicrobia</taxon>
        <taxon>Thermomicrobia incertae sedis</taxon>
        <taxon>Thermorudis</taxon>
    </lineage>
</organism>
<dbReference type="GO" id="GO:0006166">
    <property type="term" value="P:purine ribonucleoside salvage"/>
    <property type="evidence" value="ECO:0007669"/>
    <property type="project" value="UniProtKB-KW"/>
</dbReference>
<feature type="domain" description="Phosphoribosyltransferase" evidence="15">
    <location>
        <begin position="150"/>
        <end position="290"/>
    </location>
</feature>
<dbReference type="CDD" id="cd06223">
    <property type="entry name" value="PRTases_typeI"/>
    <property type="match status" value="1"/>
</dbReference>
<dbReference type="InterPro" id="IPR029057">
    <property type="entry name" value="PRTase-like"/>
</dbReference>
<dbReference type="InterPro" id="IPR050408">
    <property type="entry name" value="HGPRT"/>
</dbReference>
<comment type="pathway">
    <text evidence="3">Purine metabolism; IMP biosynthesis via salvage pathway; IMP from hypoxanthine: step 1/1.</text>
</comment>
<accession>A0A831TE80</accession>
<evidence type="ECO:0000256" key="9">
    <source>
        <dbReference type="ARBA" id="ARBA00022723"/>
    </source>
</evidence>
<comment type="similarity">
    <text evidence="4">Belongs to the purine/pyrimidine phosphoribosyltransferase family.</text>
</comment>
<evidence type="ECO:0000256" key="1">
    <source>
        <dbReference type="ARBA" id="ARBA00001946"/>
    </source>
</evidence>
<dbReference type="AlphaFoldDB" id="A0A831TE80"/>
<keyword evidence="6" id="KW-0963">Cytoplasm</keyword>
<keyword evidence="11" id="KW-0547">Nucleotide-binding</keyword>
<dbReference type="GO" id="GO:0004422">
    <property type="term" value="F:hypoxanthine phosphoribosyltransferase activity"/>
    <property type="evidence" value="ECO:0007669"/>
    <property type="project" value="InterPro"/>
</dbReference>
<gene>
    <name evidence="16" type="primary">hpt</name>
    <name evidence="16" type="ORF">ENP34_03065</name>
</gene>
<dbReference type="GO" id="GO:0000287">
    <property type="term" value="F:magnesium ion binding"/>
    <property type="evidence" value="ECO:0007669"/>
    <property type="project" value="TreeGrafter"/>
</dbReference>
<reference evidence="16" key="1">
    <citation type="journal article" date="2020" name="mSystems">
        <title>Genome- and Community-Level Interaction Insights into Carbon Utilization and Element Cycling Functions of Hydrothermarchaeota in Hydrothermal Sediment.</title>
        <authorList>
            <person name="Zhou Z."/>
            <person name="Liu Y."/>
            <person name="Xu W."/>
            <person name="Pan J."/>
            <person name="Luo Z.H."/>
            <person name="Li M."/>
        </authorList>
    </citation>
    <scope>NUCLEOTIDE SEQUENCE [LARGE SCALE GENOMIC DNA]</scope>
    <source>
        <strain evidence="16">SpSt-210</strain>
    </source>
</reference>
<evidence type="ECO:0000256" key="6">
    <source>
        <dbReference type="ARBA" id="ARBA00022490"/>
    </source>
</evidence>
<evidence type="ECO:0000256" key="5">
    <source>
        <dbReference type="ARBA" id="ARBA00011895"/>
    </source>
</evidence>
<keyword evidence="7 16" id="KW-0328">Glycosyltransferase</keyword>
<evidence type="ECO:0000313" key="16">
    <source>
        <dbReference type="EMBL" id="HEG90410.1"/>
    </source>
</evidence>
<dbReference type="InterPro" id="IPR000836">
    <property type="entry name" value="PRTase_dom"/>
</dbReference>
<sequence>MDNERREPGETSAELARALEAPAPHRPQFAHPAEAEFAAFLDFYRIKWEYEPKSFPLRWRDGRVTEMFTPDFYLPEQDLYVELTTMKQSLVTRKNRKVRRLRQLYPNINVVLLYRKDYHELLSRFGYGSVDITSLRPDQIERILLSPAEIQARVAELGRQISEDYAGKSLILVGVLKGITFFLADLARSITRPLAIDYLQLSRELDQGVYISRDLDLDIRGQHVLLVEDIVNTGMTMDFVLRSLREREPASLEVCALLDKAERRLAPVPVKYVGFTIPNEFVVGYGLDYRELYRNLPFICVLRKEVYESNGNGPLLKKPAGLVSPSARG</sequence>
<dbReference type="GO" id="GO:0052657">
    <property type="term" value="F:guanine phosphoribosyltransferase activity"/>
    <property type="evidence" value="ECO:0007669"/>
    <property type="project" value="UniProtKB-ARBA"/>
</dbReference>
<comment type="caution">
    <text evidence="16">The sequence shown here is derived from an EMBL/GenBank/DDBJ whole genome shotgun (WGS) entry which is preliminary data.</text>
</comment>
<dbReference type="SUPFAM" id="SSF53271">
    <property type="entry name" value="PRTase-like"/>
    <property type="match status" value="1"/>
</dbReference>
<proteinExistence type="inferred from homology"/>
<evidence type="ECO:0000256" key="2">
    <source>
        <dbReference type="ARBA" id="ARBA00004496"/>
    </source>
</evidence>
<dbReference type="PANTHER" id="PTHR43340:SF1">
    <property type="entry name" value="HYPOXANTHINE PHOSPHORIBOSYLTRANSFERASE"/>
    <property type="match status" value="1"/>
</dbReference>
<dbReference type="EC" id="2.4.2.8" evidence="5"/>
<protein>
    <recommendedName>
        <fullName evidence="5">hypoxanthine phosphoribosyltransferase</fullName>
        <ecNumber evidence="5">2.4.2.8</ecNumber>
    </recommendedName>
</protein>
<comment type="subcellular location">
    <subcellularLocation>
        <location evidence="2">Cytoplasm</location>
    </subcellularLocation>
</comment>
<dbReference type="Gene3D" id="3.40.50.2020">
    <property type="match status" value="1"/>
</dbReference>
<evidence type="ECO:0000256" key="4">
    <source>
        <dbReference type="ARBA" id="ARBA00008391"/>
    </source>
</evidence>
<dbReference type="InterPro" id="IPR005904">
    <property type="entry name" value="Hxn_phspho_trans"/>
</dbReference>
<keyword evidence="8 16" id="KW-0808">Transferase</keyword>
<dbReference type="GO" id="GO:0032264">
    <property type="term" value="P:IMP salvage"/>
    <property type="evidence" value="ECO:0007669"/>
    <property type="project" value="TreeGrafter"/>
</dbReference>
<dbReference type="Gene3D" id="3.40.91.30">
    <property type="match status" value="1"/>
</dbReference>
<name>A0A831TE80_9BACT</name>
<evidence type="ECO:0000256" key="12">
    <source>
        <dbReference type="ARBA" id="ARBA00022842"/>
    </source>
</evidence>
<evidence type="ECO:0000256" key="3">
    <source>
        <dbReference type="ARBA" id="ARBA00004669"/>
    </source>
</evidence>
<dbReference type="Pfam" id="PF00156">
    <property type="entry name" value="Pribosyltran"/>
    <property type="match status" value="1"/>
</dbReference>
<dbReference type="FunFam" id="3.40.50.2020:FF:000006">
    <property type="entry name" value="Hypoxanthine phosphoribosyltransferase"/>
    <property type="match status" value="1"/>
</dbReference>
<evidence type="ECO:0000256" key="10">
    <source>
        <dbReference type="ARBA" id="ARBA00022726"/>
    </source>
</evidence>
<evidence type="ECO:0000256" key="8">
    <source>
        <dbReference type="ARBA" id="ARBA00022679"/>
    </source>
</evidence>
<dbReference type="GO" id="GO:0000166">
    <property type="term" value="F:nucleotide binding"/>
    <property type="evidence" value="ECO:0007669"/>
    <property type="project" value="UniProtKB-KW"/>
</dbReference>
<dbReference type="GO" id="GO:0005829">
    <property type="term" value="C:cytosol"/>
    <property type="evidence" value="ECO:0007669"/>
    <property type="project" value="TreeGrafter"/>
</dbReference>
<dbReference type="GO" id="GO:0006178">
    <property type="term" value="P:guanine salvage"/>
    <property type="evidence" value="ECO:0007669"/>
    <property type="project" value="TreeGrafter"/>
</dbReference>
<evidence type="ECO:0000256" key="11">
    <source>
        <dbReference type="ARBA" id="ARBA00022741"/>
    </source>
</evidence>
<dbReference type="PANTHER" id="PTHR43340">
    <property type="entry name" value="HYPOXANTHINE-GUANINE PHOSPHORIBOSYLTRANSFERASE"/>
    <property type="match status" value="1"/>
</dbReference>
<keyword evidence="10" id="KW-0660">Purine salvage</keyword>
<dbReference type="NCBIfam" id="TIGR01203">
    <property type="entry name" value="HGPRTase"/>
    <property type="match status" value="1"/>
</dbReference>
<comment type="catalytic activity">
    <reaction evidence="14">
        <text>IMP + diphosphate = hypoxanthine + 5-phospho-alpha-D-ribose 1-diphosphate</text>
        <dbReference type="Rhea" id="RHEA:17973"/>
        <dbReference type="ChEBI" id="CHEBI:17368"/>
        <dbReference type="ChEBI" id="CHEBI:33019"/>
        <dbReference type="ChEBI" id="CHEBI:58017"/>
        <dbReference type="ChEBI" id="CHEBI:58053"/>
        <dbReference type="EC" id="2.4.2.8"/>
    </reaction>
    <physiologicalReaction direction="right-to-left" evidence="14">
        <dbReference type="Rhea" id="RHEA:17975"/>
    </physiologicalReaction>
</comment>
<evidence type="ECO:0000256" key="13">
    <source>
        <dbReference type="ARBA" id="ARBA00048811"/>
    </source>
</evidence>
<evidence type="ECO:0000256" key="7">
    <source>
        <dbReference type="ARBA" id="ARBA00022676"/>
    </source>
</evidence>
<evidence type="ECO:0000259" key="15">
    <source>
        <dbReference type="Pfam" id="PF00156"/>
    </source>
</evidence>
<keyword evidence="9" id="KW-0479">Metal-binding</keyword>
<keyword evidence="12" id="KW-0460">Magnesium</keyword>
<comment type="catalytic activity">
    <reaction evidence="13">
        <text>GMP + diphosphate = guanine + 5-phospho-alpha-D-ribose 1-diphosphate</text>
        <dbReference type="Rhea" id="RHEA:25424"/>
        <dbReference type="ChEBI" id="CHEBI:16235"/>
        <dbReference type="ChEBI" id="CHEBI:33019"/>
        <dbReference type="ChEBI" id="CHEBI:58017"/>
        <dbReference type="ChEBI" id="CHEBI:58115"/>
        <dbReference type="EC" id="2.4.2.8"/>
    </reaction>
    <physiologicalReaction direction="right-to-left" evidence="13">
        <dbReference type="Rhea" id="RHEA:25426"/>
    </physiologicalReaction>
</comment>
<comment type="cofactor">
    <cofactor evidence="1">
        <name>Mg(2+)</name>
        <dbReference type="ChEBI" id="CHEBI:18420"/>
    </cofactor>
</comment>
<evidence type="ECO:0000256" key="14">
    <source>
        <dbReference type="ARBA" id="ARBA00049402"/>
    </source>
</evidence>
<dbReference type="EMBL" id="DSIY01000067">
    <property type="protein sequence ID" value="HEG90410.1"/>
    <property type="molecule type" value="Genomic_DNA"/>
</dbReference>
<dbReference type="GO" id="GO:0032263">
    <property type="term" value="P:GMP salvage"/>
    <property type="evidence" value="ECO:0007669"/>
    <property type="project" value="TreeGrafter"/>
</dbReference>